<accession>A0A562UG36</accession>
<feature type="chain" id="PRO_5021836056" evidence="2">
    <location>
        <begin position="22"/>
        <end position="82"/>
    </location>
</feature>
<name>A0A562UG36_9SPHI</name>
<dbReference type="Proteomes" id="UP000317010">
    <property type="component" value="Unassembled WGS sequence"/>
</dbReference>
<dbReference type="EMBL" id="VLLI01000001">
    <property type="protein sequence ID" value="TWJ04723.1"/>
    <property type="molecule type" value="Genomic_DNA"/>
</dbReference>
<dbReference type="AlphaFoldDB" id="A0A562UG36"/>
<evidence type="ECO:0000313" key="3">
    <source>
        <dbReference type="EMBL" id="TWJ04723.1"/>
    </source>
</evidence>
<keyword evidence="2" id="KW-0732">Signal</keyword>
<proteinExistence type="predicted"/>
<protein>
    <submittedName>
        <fullName evidence="3">Uncharacterized protein</fullName>
    </submittedName>
</protein>
<sequence>MKKTKIVKLVLLTCLTGNGYASFGHPLNINTRKNFSNSTIRRNGYYFADDTVQHHSGSSFIPHSSVSRGGWGSSGHTHSSSS</sequence>
<reference evidence="3 4" key="1">
    <citation type="submission" date="2019-07" db="EMBL/GenBank/DDBJ databases">
        <title>Genomic Encyclopedia of Archaeal and Bacterial Type Strains, Phase II (KMG-II): from individual species to whole genera.</title>
        <authorList>
            <person name="Goeker M."/>
        </authorList>
    </citation>
    <scope>NUCLEOTIDE SEQUENCE [LARGE SCALE GENOMIC DNA]</scope>
    <source>
        <strain evidence="3 4">ATCC BAA-1854</strain>
    </source>
</reference>
<feature type="compositionally biased region" description="Low complexity" evidence="1">
    <location>
        <begin position="64"/>
        <end position="82"/>
    </location>
</feature>
<evidence type="ECO:0000256" key="1">
    <source>
        <dbReference type="SAM" id="MobiDB-lite"/>
    </source>
</evidence>
<comment type="caution">
    <text evidence="3">The sequence shown here is derived from an EMBL/GenBank/DDBJ whole genome shotgun (WGS) entry which is preliminary data.</text>
</comment>
<gene>
    <name evidence="3" type="ORF">JN11_00444</name>
</gene>
<dbReference type="RefSeq" id="WP_144909166.1">
    <property type="nucleotide sequence ID" value="NZ_VLLI01000001.1"/>
</dbReference>
<evidence type="ECO:0000256" key="2">
    <source>
        <dbReference type="SAM" id="SignalP"/>
    </source>
</evidence>
<feature type="signal peptide" evidence="2">
    <location>
        <begin position="1"/>
        <end position="21"/>
    </location>
</feature>
<keyword evidence="4" id="KW-1185">Reference proteome</keyword>
<organism evidence="3 4">
    <name type="scientific">Mucilaginibacter frigoritolerans</name>
    <dbReference type="NCBI Taxonomy" id="652788"/>
    <lineage>
        <taxon>Bacteria</taxon>
        <taxon>Pseudomonadati</taxon>
        <taxon>Bacteroidota</taxon>
        <taxon>Sphingobacteriia</taxon>
        <taxon>Sphingobacteriales</taxon>
        <taxon>Sphingobacteriaceae</taxon>
        <taxon>Mucilaginibacter</taxon>
    </lineage>
</organism>
<evidence type="ECO:0000313" key="4">
    <source>
        <dbReference type="Proteomes" id="UP000317010"/>
    </source>
</evidence>
<feature type="region of interest" description="Disordered" evidence="1">
    <location>
        <begin position="57"/>
        <end position="82"/>
    </location>
</feature>